<evidence type="ECO:0000256" key="9">
    <source>
        <dbReference type="ARBA" id="ARBA00022630"/>
    </source>
</evidence>
<dbReference type="UniPathway" id="UPA00219"/>
<evidence type="ECO:0000256" key="8">
    <source>
        <dbReference type="ARBA" id="ARBA00022618"/>
    </source>
</evidence>
<dbReference type="EMBL" id="CP022022">
    <property type="protein sequence ID" value="ASF43401.1"/>
    <property type="molecule type" value="Genomic_DNA"/>
</dbReference>
<evidence type="ECO:0000256" key="15">
    <source>
        <dbReference type="ARBA" id="ARBA00023306"/>
    </source>
</evidence>
<keyword evidence="16 19" id="KW-0961">Cell wall biogenesis/degradation</keyword>
<dbReference type="AlphaFoldDB" id="A0A1Z4BQ26"/>
<dbReference type="InterPro" id="IPR016169">
    <property type="entry name" value="FAD-bd_PCMH_sub2"/>
</dbReference>
<dbReference type="NCBIfam" id="NF000755">
    <property type="entry name" value="PRK00046.1"/>
    <property type="match status" value="1"/>
</dbReference>
<evidence type="ECO:0000256" key="5">
    <source>
        <dbReference type="ARBA" id="ARBA00012518"/>
    </source>
</evidence>
<dbReference type="InterPro" id="IPR016167">
    <property type="entry name" value="FAD-bd_PCMH_sub1"/>
</dbReference>
<proteinExistence type="inferred from homology"/>
<dbReference type="PANTHER" id="PTHR21071">
    <property type="entry name" value="UDP-N-ACETYLENOLPYRUVOYLGLUCOSAMINE REDUCTASE"/>
    <property type="match status" value="1"/>
</dbReference>
<keyword evidence="9 19" id="KW-0285">Flavoprotein</keyword>
<dbReference type="KEGG" id="capn:CBG49_10165"/>
<feature type="active site" evidence="19">
    <location>
        <position position="152"/>
    </location>
</feature>
<evidence type="ECO:0000256" key="17">
    <source>
        <dbReference type="ARBA" id="ARBA00031026"/>
    </source>
</evidence>
<dbReference type="HAMAP" id="MF_00037">
    <property type="entry name" value="MurB"/>
    <property type="match status" value="1"/>
</dbReference>
<name>A0A1Z4BQ26_9FLAO</name>
<dbReference type="SUPFAM" id="SSF56194">
    <property type="entry name" value="Uridine diphospho-N-Acetylenolpyruvylglucosamine reductase, MurB, C-terminal domain"/>
    <property type="match status" value="1"/>
</dbReference>
<dbReference type="RefSeq" id="WP_088594399.1">
    <property type="nucleotide sequence ID" value="NZ_CP022022.1"/>
</dbReference>
<keyword evidence="12 19" id="KW-0133">Cell shape</keyword>
<dbReference type="GO" id="GO:0051301">
    <property type="term" value="P:cell division"/>
    <property type="evidence" value="ECO:0007669"/>
    <property type="project" value="UniProtKB-KW"/>
</dbReference>
<dbReference type="GO" id="GO:0008360">
    <property type="term" value="P:regulation of cell shape"/>
    <property type="evidence" value="ECO:0007669"/>
    <property type="project" value="UniProtKB-KW"/>
</dbReference>
<gene>
    <name evidence="19" type="primary">murB</name>
    <name evidence="21" type="ORF">CBG49_10165</name>
</gene>
<evidence type="ECO:0000256" key="1">
    <source>
        <dbReference type="ARBA" id="ARBA00001974"/>
    </source>
</evidence>
<organism evidence="21 22">
    <name type="scientific">Capnocytophaga endodontalis</name>
    <dbReference type="NCBI Taxonomy" id="2708117"/>
    <lineage>
        <taxon>Bacteria</taxon>
        <taxon>Pseudomonadati</taxon>
        <taxon>Bacteroidota</taxon>
        <taxon>Flavobacteriia</taxon>
        <taxon>Flavobacteriales</taxon>
        <taxon>Flavobacteriaceae</taxon>
        <taxon>Capnocytophaga</taxon>
    </lineage>
</organism>
<comment type="function">
    <text evidence="2 19">Cell wall formation.</text>
</comment>
<evidence type="ECO:0000256" key="14">
    <source>
        <dbReference type="ARBA" id="ARBA00023002"/>
    </source>
</evidence>
<evidence type="ECO:0000256" key="13">
    <source>
        <dbReference type="ARBA" id="ARBA00022984"/>
    </source>
</evidence>
<dbReference type="SUPFAM" id="SSF56176">
    <property type="entry name" value="FAD-binding/transporter-associated domain-like"/>
    <property type="match status" value="1"/>
</dbReference>
<dbReference type="Gene3D" id="3.30.43.10">
    <property type="entry name" value="Uridine Diphospho-n-acetylenolpyruvylglucosamine Reductase, domain 2"/>
    <property type="match status" value="1"/>
</dbReference>
<dbReference type="EC" id="1.3.1.98" evidence="5 19"/>
<dbReference type="NCBIfam" id="TIGR00179">
    <property type="entry name" value="murB"/>
    <property type="match status" value="1"/>
</dbReference>
<dbReference type="Gene3D" id="3.90.78.10">
    <property type="entry name" value="UDP-N-acetylenolpyruvoylglucosamine reductase, C-terminal domain"/>
    <property type="match status" value="1"/>
</dbReference>
<feature type="active site" evidence="19">
    <location>
        <position position="323"/>
    </location>
</feature>
<evidence type="ECO:0000256" key="10">
    <source>
        <dbReference type="ARBA" id="ARBA00022827"/>
    </source>
</evidence>
<keyword evidence="11 19" id="KW-0521">NADP</keyword>
<keyword evidence="13 19" id="KW-0573">Peptidoglycan synthesis</keyword>
<keyword evidence="14 19" id="KW-0560">Oxidoreductase</keyword>
<evidence type="ECO:0000313" key="22">
    <source>
        <dbReference type="Proteomes" id="UP000197007"/>
    </source>
</evidence>
<dbReference type="GO" id="GO:0071555">
    <property type="term" value="P:cell wall organization"/>
    <property type="evidence" value="ECO:0007669"/>
    <property type="project" value="UniProtKB-KW"/>
</dbReference>
<keyword evidence="8 19" id="KW-0132">Cell division</keyword>
<keyword evidence="7 19" id="KW-0963">Cytoplasm</keyword>
<dbReference type="InterPro" id="IPR006094">
    <property type="entry name" value="Oxid_FAD_bind_N"/>
</dbReference>
<dbReference type="Proteomes" id="UP000197007">
    <property type="component" value="Chromosome"/>
</dbReference>
<evidence type="ECO:0000259" key="20">
    <source>
        <dbReference type="PROSITE" id="PS51387"/>
    </source>
</evidence>
<dbReference type="PANTHER" id="PTHR21071:SF4">
    <property type="entry name" value="UDP-N-ACETYLENOLPYRUVOYLGLUCOSAMINE REDUCTASE"/>
    <property type="match status" value="1"/>
</dbReference>
<evidence type="ECO:0000256" key="7">
    <source>
        <dbReference type="ARBA" id="ARBA00022490"/>
    </source>
</evidence>
<protein>
    <recommendedName>
        <fullName evidence="6 19">UDP-N-acetylenolpyruvoylglucosamine reductase</fullName>
        <ecNumber evidence="5 19">1.3.1.98</ecNumber>
    </recommendedName>
    <alternativeName>
        <fullName evidence="17 19">UDP-N-acetylmuramate dehydrogenase</fullName>
    </alternativeName>
</protein>
<dbReference type="InterPro" id="IPR036318">
    <property type="entry name" value="FAD-bd_PCMH-like_sf"/>
</dbReference>
<comment type="subcellular location">
    <subcellularLocation>
        <location evidence="3 19">Cytoplasm</location>
    </subcellularLocation>
</comment>
<evidence type="ECO:0000256" key="6">
    <source>
        <dbReference type="ARBA" id="ARBA00015188"/>
    </source>
</evidence>
<dbReference type="Gene3D" id="3.30.465.10">
    <property type="match status" value="1"/>
</dbReference>
<feature type="domain" description="FAD-binding PCMH-type" evidence="20">
    <location>
        <begin position="8"/>
        <end position="176"/>
    </location>
</feature>
<dbReference type="PROSITE" id="PS51387">
    <property type="entry name" value="FAD_PCMH"/>
    <property type="match status" value="1"/>
</dbReference>
<accession>A0A1Z4BQ26</accession>
<evidence type="ECO:0000313" key="21">
    <source>
        <dbReference type="EMBL" id="ASF43401.1"/>
    </source>
</evidence>
<reference evidence="22" key="1">
    <citation type="submission" date="2017-06" db="EMBL/GenBank/DDBJ databases">
        <title>Complete genome sequence of Capnocytophaga sp. KCOM 1579 (=ChDC OS43) isolated from a human refractory periapical abscess lesion.</title>
        <authorList>
            <person name="Kook J.-K."/>
            <person name="Park S.-N."/>
            <person name="Lim Y.K."/>
            <person name="Roh H."/>
        </authorList>
    </citation>
    <scope>NUCLEOTIDE SEQUENCE [LARGE SCALE GENOMIC DNA]</scope>
    <source>
        <strain evidence="22">ChDC OS43</strain>
    </source>
</reference>
<comment type="similarity">
    <text evidence="19">Belongs to the MurB family.</text>
</comment>
<evidence type="ECO:0000256" key="3">
    <source>
        <dbReference type="ARBA" id="ARBA00004496"/>
    </source>
</evidence>
<keyword evidence="22" id="KW-1185">Reference proteome</keyword>
<dbReference type="GO" id="GO:0005829">
    <property type="term" value="C:cytosol"/>
    <property type="evidence" value="ECO:0007669"/>
    <property type="project" value="TreeGrafter"/>
</dbReference>
<dbReference type="GO" id="GO:0009252">
    <property type="term" value="P:peptidoglycan biosynthetic process"/>
    <property type="evidence" value="ECO:0007669"/>
    <property type="project" value="UniProtKB-UniRule"/>
</dbReference>
<evidence type="ECO:0000256" key="2">
    <source>
        <dbReference type="ARBA" id="ARBA00003921"/>
    </source>
</evidence>
<keyword evidence="15 19" id="KW-0131">Cell cycle</keyword>
<dbReference type="InterPro" id="IPR016166">
    <property type="entry name" value="FAD-bd_PCMH"/>
</dbReference>
<dbReference type="GO" id="GO:0071949">
    <property type="term" value="F:FAD binding"/>
    <property type="evidence" value="ECO:0007669"/>
    <property type="project" value="InterPro"/>
</dbReference>
<dbReference type="Pfam" id="PF02873">
    <property type="entry name" value="MurB_C"/>
    <property type="match status" value="1"/>
</dbReference>
<evidence type="ECO:0000256" key="12">
    <source>
        <dbReference type="ARBA" id="ARBA00022960"/>
    </source>
</evidence>
<evidence type="ECO:0000256" key="4">
    <source>
        <dbReference type="ARBA" id="ARBA00004752"/>
    </source>
</evidence>
<feature type="active site" description="Proton donor" evidence="19">
    <location>
        <position position="227"/>
    </location>
</feature>
<evidence type="ECO:0000256" key="11">
    <source>
        <dbReference type="ARBA" id="ARBA00022857"/>
    </source>
</evidence>
<comment type="cofactor">
    <cofactor evidence="1 19">
        <name>FAD</name>
        <dbReference type="ChEBI" id="CHEBI:57692"/>
    </cofactor>
</comment>
<dbReference type="InterPro" id="IPR011601">
    <property type="entry name" value="MurB_C"/>
</dbReference>
<evidence type="ECO:0000256" key="19">
    <source>
        <dbReference type="HAMAP-Rule" id="MF_00037"/>
    </source>
</evidence>
<dbReference type="InterPro" id="IPR003170">
    <property type="entry name" value="MurB"/>
</dbReference>
<comment type="catalytic activity">
    <reaction evidence="18 19">
        <text>UDP-N-acetyl-alpha-D-muramate + NADP(+) = UDP-N-acetyl-3-O-(1-carboxyvinyl)-alpha-D-glucosamine + NADPH + H(+)</text>
        <dbReference type="Rhea" id="RHEA:12248"/>
        <dbReference type="ChEBI" id="CHEBI:15378"/>
        <dbReference type="ChEBI" id="CHEBI:57783"/>
        <dbReference type="ChEBI" id="CHEBI:58349"/>
        <dbReference type="ChEBI" id="CHEBI:68483"/>
        <dbReference type="ChEBI" id="CHEBI:70757"/>
        <dbReference type="EC" id="1.3.1.98"/>
    </reaction>
</comment>
<comment type="pathway">
    <text evidence="4 19">Cell wall biogenesis; peptidoglycan biosynthesis.</text>
</comment>
<sequence>MQIPNTFNINVKANIYLPIHSEEALVEALQQHKNPFVLGGGSNMLLTQDITQPVLHILLKGISIVKENNDNVWIKAQAGENWHQFVQYTLSQGYGGLENLSLIYGNVGTTPVQNIGAYGVEIKDVMESCEAINIHSLQKRNFTNAECSFGYRESIFKGKEKGNYIITAVTFKLTKRNHLLHTEYGAIQQLLAERRLSSPTPKQLSEIVISIRQSKLPNPDTLGNCGSFFKNPIISKTNYEELKIQYPDIPSYSIDETQVKVPAGWLIDRAGLKGYRKGDAGVHNLQALVLVNYGKATGKEILAVAHYVQATVLKQFGITLEFEVNIF</sequence>
<dbReference type="InterPro" id="IPR036635">
    <property type="entry name" value="MurB_C_sf"/>
</dbReference>
<evidence type="ECO:0000256" key="16">
    <source>
        <dbReference type="ARBA" id="ARBA00023316"/>
    </source>
</evidence>
<keyword evidence="10 19" id="KW-0274">FAD</keyword>
<evidence type="ECO:0000256" key="18">
    <source>
        <dbReference type="ARBA" id="ARBA00048914"/>
    </source>
</evidence>
<dbReference type="Pfam" id="PF01565">
    <property type="entry name" value="FAD_binding_4"/>
    <property type="match status" value="1"/>
</dbReference>
<dbReference type="GO" id="GO:0008762">
    <property type="term" value="F:UDP-N-acetylmuramate dehydrogenase activity"/>
    <property type="evidence" value="ECO:0007669"/>
    <property type="project" value="UniProtKB-UniRule"/>
</dbReference>